<evidence type="ECO:0000256" key="12">
    <source>
        <dbReference type="PIRSR" id="PIRSR000178-1"/>
    </source>
</evidence>
<dbReference type="EMBL" id="LPZR01000229">
    <property type="protein sequence ID" value="KYO49296.1"/>
    <property type="molecule type" value="Genomic_DNA"/>
</dbReference>
<feature type="transmembrane region" description="Helical" evidence="13">
    <location>
        <begin position="59"/>
        <end position="81"/>
    </location>
</feature>
<keyword evidence="10 13" id="KW-0472">Membrane</keyword>
<dbReference type="PANTHER" id="PTHR10978:SF5">
    <property type="entry name" value="SUCCINATE DEHYDROGENASE CYTOCHROME B560 SUBUNIT, MITOCHONDRIAL"/>
    <property type="match status" value="1"/>
</dbReference>
<feature type="transmembrane region" description="Helical" evidence="13">
    <location>
        <begin position="33"/>
        <end position="53"/>
    </location>
</feature>
<evidence type="ECO:0000256" key="9">
    <source>
        <dbReference type="ARBA" id="ARBA00023004"/>
    </source>
</evidence>
<keyword evidence="8 13" id="KW-1133">Transmembrane helix</keyword>
<evidence type="ECO:0000256" key="6">
    <source>
        <dbReference type="ARBA" id="ARBA00022692"/>
    </source>
</evidence>
<evidence type="ECO:0000256" key="5">
    <source>
        <dbReference type="ARBA" id="ARBA00022617"/>
    </source>
</evidence>
<evidence type="ECO:0000256" key="4">
    <source>
        <dbReference type="ARBA" id="ARBA00020076"/>
    </source>
</evidence>
<feature type="transmembrane region" description="Helical" evidence="13">
    <location>
        <begin position="109"/>
        <end position="127"/>
    </location>
</feature>
<evidence type="ECO:0000313" key="14">
    <source>
        <dbReference type="EMBL" id="KYO49296.1"/>
    </source>
</evidence>
<comment type="cofactor">
    <cofactor evidence="12">
        <name>heme</name>
        <dbReference type="ChEBI" id="CHEBI:30413"/>
    </cofactor>
    <text evidence="12">The heme is bound between the two transmembrane subunits.</text>
</comment>
<dbReference type="GO" id="GO:0046872">
    <property type="term" value="F:metal ion binding"/>
    <property type="evidence" value="ECO:0007669"/>
    <property type="project" value="UniProtKB-KW"/>
</dbReference>
<dbReference type="GO" id="GO:0016020">
    <property type="term" value="C:membrane"/>
    <property type="evidence" value="ECO:0007669"/>
    <property type="project" value="UniProtKB-SubCell"/>
</dbReference>
<dbReference type="RefSeq" id="WP_062770480.1">
    <property type="nucleotide sequence ID" value="NZ_CP121027.1"/>
</dbReference>
<dbReference type="Proteomes" id="UP000075787">
    <property type="component" value="Unassembled WGS sequence"/>
</dbReference>
<comment type="subcellular location">
    <subcellularLocation>
        <location evidence="2">Membrane</location>
        <topology evidence="2">Multi-pass membrane protein</topology>
    </subcellularLocation>
</comment>
<keyword evidence="5 12" id="KW-0349">Heme</keyword>
<dbReference type="PROSITE" id="PS01001">
    <property type="entry name" value="SDH_CYT_2"/>
    <property type="match status" value="1"/>
</dbReference>
<dbReference type="GeneID" id="97244071"/>
<dbReference type="InterPro" id="IPR034804">
    <property type="entry name" value="SQR/QFR_C/D"/>
</dbReference>
<comment type="similarity">
    <text evidence="3">Belongs to the cytochrome b560 family.</text>
</comment>
<comment type="caution">
    <text evidence="14">The sequence shown here is derived from an EMBL/GenBank/DDBJ whole genome shotgun (WGS) entry which is preliminary data.</text>
</comment>
<comment type="function">
    <text evidence="1">Membrane-anchoring subunit of succinate dehydrogenase (SDH).</text>
</comment>
<dbReference type="GO" id="GO:0006099">
    <property type="term" value="P:tricarboxylic acid cycle"/>
    <property type="evidence" value="ECO:0007669"/>
    <property type="project" value="InterPro"/>
</dbReference>
<evidence type="ECO:0000256" key="2">
    <source>
        <dbReference type="ARBA" id="ARBA00004141"/>
    </source>
</evidence>
<evidence type="ECO:0000256" key="1">
    <source>
        <dbReference type="ARBA" id="ARBA00004050"/>
    </source>
</evidence>
<name>A0A161QXR9_9PROT</name>
<protein>
    <recommendedName>
        <fullName evidence="4">Succinate dehydrogenase cytochrome b556 subunit</fullName>
    </recommendedName>
</protein>
<dbReference type="GO" id="GO:0009055">
    <property type="term" value="F:electron transfer activity"/>
    <property type="evidence" value="ECO:0007669"/>
    <property type="project" value="InterPro"/>
</dbReference>
<evidence type="ECO:0000313" key="15">
    <source>
        <dbReference type="Proteomes" id="UP000075787"/>
    </source>
</evidence>
<dbReference type="CDD" id="cd03499">
    <property type="entry name" value="SQR_TypeC_SdhC"/>
    <property type="match status" value="1"/>
</dbReference>
<dbReference type="PANTHER" id="PTHR10978">
    <property type="entry name" value="SUCCINATE DEHYDROGENASE CYTOCHROME B560 SUBUNIT"/>
    <property type="match status" value="1"/>
</dbReference>
<dbReference type="Pfam" id="PF01127">
    <property type="entry name" value="Sdh_cyt"/>
    <property type="match status" value="1"/>
</dbReference>
<evidence type="ECO:0000256" key="7">
    <source>
        <dbReference type="ARBA" id="ARBA00022723"/>
    </source>
</evidence>
<evidence type="ECO:0000256" key="10">
    <source>
        <dbReference type="ARBA" id="ARBA00023136"/>
    </source>
</evidence>
<dbReference type="InterPro" id="IPR014314">
    <property type="entry name" value="Succ_DH_cytb556"/>
</dbReference>
<accession>A0A161QXR9</accession>
<dbReference type="NCBIfam" id="TIGR02970">
    <property type="entry name" value="succ_dehyd_cytB"/>
    <property type="match status" value="1"/>
</dbReference>
<gene>
    <name evidence="14" type="ORF">AUP44_18000</name>
</gene>
<evidence type="ECO:0000256" key="11">
    <source>
        <dbReference type="ARBA" id="ARBA00025912"/>
    </source>
</evidence>
<dbReference type="PROSITE" id="PS01000">
    <property type="entry name" value="SDH_CYT_1"/>
    <property type="match status" value="1"/>
</dbReference>
<evidence type="ECO:0000256" key="3">
    <source>
        <dbReference type="ARBA" id="ARBA00007244"/>
    </source>
</evidence>
<dbReference type="AlphaFoldDB" id="A0A161QXR9"/>
<dbReference type="Gene3D" id="1.20.1300.10">
    <property type="entry name" value="Fumarate reductase/succinate dehydrogenase, transmembrane subunit"/>
    <property type="match status" value="1"/>
</dbReference>
<comment type="subunit">
    <text evidence="11">Part of an enzyme complex containing four subunits: a flavoprotein, an iron-sulfur protein, plus two membrane-anchoring proteins, SdhC and SdhD. The complex can form homotrimers.</text>
</comment>
<evidence type="ECO:0000256" key="13">
    <source>
        <dbReference type="SAM" id="Phobius"/>
    </source>
</evidence>
<dbReference type="PIRSF" id="PIRSF000178">
    <property type="entry name" value="SDH_cyt_b560"/>
    <property type="match status" value="1"/>
</dbReference>
<keyword evidence="7 12" id="KW-0479">Metal-binding</keyword>
<proteinExistence type="inferred from homology"/>
<dbReference type="InterPro" id="IPR018495">
    <property type="entry name" value="Succ_DH_cyt_bsu_CS"/>
</dbReference>
<keyword evidence="9 12" id="KW-0408">Iron</keyword>
<sequence length="128" mass="13947">MAKTDNRPLSPHLQVYRLPLTALMSISHRATGVALSVGTLLLAWWLIAAATGAESFETVQGFLGSWFGMLLMFGWSLALFYHMANGIRHLVWDAGYGFDIKQAEKMGRIVLVAAGGLTLLAWIIGLSV</sequence>
<dbReference type="SUPFAM" id="SSF81343">
    <property type="entry name" value="Fumarate reductase respiratory complex transmembrane subunits"/>
    <property type="match status" value="1"/>
</dbReference>
<keyword evidence="6 13" id="KW-0812">Transmembrane</keyword>
<organism evidence="14 15">
    <name type="scientific">Tistrella mobilis</name>
    <dbReference type="NCBI Taxonomy" id="171437"/>
    <lineage>
        <taxon>Bacteria</taxon>
        <taxon>Pseudomonadati</taxon>
        <taxon>Pseudomonadota</taxon>
        <taxon>Alphaproteobacteria</taxon>
        <taxon>Geminicoccales</taxon>
        <taxon>Geminicoccaceae</taxon>
        <taxon>Tistrella</taxon>
    </lineage>
</organism>
<dbReference type="InterPro" id="IPR000701">
    <property type="entry name" value="SuccDH_FuR_B_TM-su"/>
</dbReference>
<evidence type="ECO:0000256" key="8">
    <source>
        <dbReference type="ARBA" id="ARBA00022989"/>
    </source>
</evidence>
<feature type="binding site" description="axial binding residue" evidence="12">
    <location>
        <position position="82"/>
    </location>
    <ligand>
        <name>heme</name>
        <dbReference type="ChEBI" id="CHEBI:30413"/>
        <note>ligand shared with second transmembrane subunit</note>
    </ligand>
    <ligandPart>
        <name>Fe</name>
        <dbReference type="ChEBI" id="CHEBI:18248"/>
    </ligandPart>
</feature>
<dbReference type="OrthoDB" id="9799441at2"/>
<reference evidence="14 15" key="1">
    <citation type="submission" date="2015-12" db="EMBL/GenBank/DDBJ databases">
        <title>Genome sequence of Tistrella mobilis MCCC 1A02139.</title>
        <authorList>
            <person name="Lu L."/>
            <person name="Lai Q."/>
            <person name="Shao Z."/>
            <person name="Qian P."/>
        </authorList>
    </citation>
    <scope>NUCLEOTIDE SEQUENCE [LARGE SCALE GENOMIC DNA]</scope>
    <source>
        <strain evidence="14 15">MCCC 1A02139</strain>
    </source>
</reference>